<dbReference type="Pfam" id="PF00480">
    <property type="entry name" value="ROK"/>
    <property type="match status" value="1"/>
</dbReference>
<dbReference type="PANTHER" id="PTHR18964">
    <property type="entry name" value="ROK (REPRESSOR, ORF, KINASE) FAMILY"/>
    <property type="match status" value="1"/>
</dbReference>
<dbReference type="InterPro" id="IPR043129">
    <property type="entry name" value="ATPase_NBD"/>
</dbReference>
<dbReference type="PANTHER" id="PTHR18964:SF149">
    <property type="entry name" value="BIFUNCTIONAL UDP-N-ACETYLGLUCOSAMINE 2-EPIMERASE_N-ACETYLMANNOSAMINE KINASE"/>
    <property type="match status" value="1"/>
</dbReference>
<comment type="similarity">
    <text evidence="1">Belongs to the ROK (NagC/XylR) family.</text>
</comment>
<gene>
    <name evidence="2" type="ORF">HA48_13305</name>
</gene>
<organism evidence="2 3">
    <name type="scientific">Pantoea wallisii</name>
    <dbReference type="NCBI Taxonomy" id="1076551"/>
    <lineage>
        <taxon>Bacteria</taxon>
        <taxon>Pseudomonadati</taxon>
        <taxon>Pseudomonadota</taxon>
        <taxon>Gammaproteobacteria</taxon>
        <taxon>Enterobacterales</taxon>
        <taxon>Erwiniaceae</taxon>
        <taxon>Pantoea</taxon>
    </lineage>
</organism>
<evidence type="ECO:0008006" key="4">
    <source>
        <dbReference type="Google" id="ProtNLM"/>
    </source>
</evidence>
<dbReference type="SUPFAM" id="SSF46785">
    <property type="entry name" value="Winged helix' DNA-binding domain"/>
    <property type="match status" value="1"/>
</dbReference>
<dbReference type="InterPro" id="IPR036388">
    <property type="entry name" value="WH-like_DNA-bd_sf"/>
</dbReference>
<dbReference type="Proteomes" id="UP000193104">
    <property type="component" value="Unassembled WGS sequence"/>
</dbReference>
<accession>A0A1X1D7S5</accession>
<dbReference type="STRING" id="1076551.HA48_13305"/>
<dbReference type="InterPro" id="IPR036390">
    <property type="entry name" value="WH_DNA-bd_sf"/>
</dbReference>
<proteinExistence type="inferred from homology"/>
<dbReference type="GO" id="GO:0003677">
    <property type="term" value="F:DNA binding"/>
    <property type="evidence" value="ECO:0007669"/>
    <property type="project" value="TreeGrafter"/>
</dbReference>
<reference evidence="2 3" key="1">
    <citation type="journal article" date="2017" name="Antonie Van Leeuwenhoek">
        <title>Phylogenomic resolution of the bacterial genus Pantoea and its relationship with Erwinia and Tatumella.</title>
        <authorList>
            <person name="Palmer M."/>
            <person name="Steenkamp E.T."/>
            <person name="Coetzee M.P."/>
            <person name="Chan W.Y."/>
            <person name="van Zyl E."/>
            <person name="De Maayer P."/>
            <person name="Coutinho T.A."/>
            <person name="Blom J."/>
            <person name="Smits T.H."/>
            <person name="Duffy B."/>
            <person name="Venter S.N."/>
        </authorList>
    </citation>
    <scope>NUCLEOTIDE SEQUENCE [LARGE SCALE GENOMIC DNA]</scope>
    <source>
        <strain evidence="2 3">LMG 26277</strain>
    </source>
</reference>
<dbReference type="Gene3D" id="3.30.420.40">
    <property type="match status" value="2"/>
</dbReference>
<dbReference type="OrthoDB" id="9810372at2"/>
<dbReference type="RefSeq" id="WP_128601777.1">
    <property type="nucleotide sequence ID" value="NZ_MLFS01000036.1"/>
</dbReference>
<dbReference type="GO" id="GO:0006351">
    <property type="term" value="P:DNA-templated transcription"/>
    <property type="evidence" value="ECO:0007669"/>
    <property type="project" value="TreeGrafter"/>
</dbReference>
<protein>
    <recommendedName>
        <fullName evidence="4">ROK family protein</fullName>
    </recommendedName>
</protein>
<dbReference type="SUPFAM" id="SSF53067">
    <property type="entry name" value="Actin-like ATPase domain"/>
    <property type="match status" value="1"/>
</dbReference>
<dbReference type="EMBL" id="MLFS01000036">
    <property type="protein sequence ID" value="ORM72739.1"/>
    <property type="molecule type" value="Genomic_DNA"/>
</dbReference>
<evidence type="ECO:0000256" key="1">
    <source>
        <dbReference type="ARBA" id="ARBA00006479"/>
    </source>
</evidence>
<sequence>MKQAGLNNSQVRKHNKALFMHLMWRHKRLSKSQLAQLSGLTIPAASKILQALLEEERVQHSSATLSTRGNSNGSFELPAAGAWTLCLCIKPTSIELQLADARLVAQGEYQQITINALTPEQLLAEIEQVWRHTGKQWPKRRINLALAVHGQVDPVTGVSQHMPQAAWRSPLQLKFLLEEKLGVEVRVDNDCVMLALAEKWLNRNALSEFCVINVDYGIGSSFVINGEIFRGNLYGSGQIGHTIIDPQGQRCNCGRQGCLETVASLSTLKQLAQQRTPDAPPLTSRQLLAAWQAGEPWIVAWAQRAAEAIGMSLYNFLNTLNINQIWLYGRSCTFGDSWLQTLVRQIDINPFDPRDALKSRATNVHFGQLDRARQVLGIGYLYVETDPGAG</sequence>
<name>A0A1X1D7S5_9GAMM</name>
<dbReference type="AlphaFoldDB" id="A0A1X1D7S5"/>
<dbReference type="Gene3D" id="1.10.10.10">
    <property type="entry name" value="Winged helix-like DNA-binding domain superfamily/Winged helix DNA-binding domain"/>
    <property type="match status" value="1"/>
</dbReference>
<dbReference type="InterPro" id="IPR000600">
    <property type="entry name" value="ROK"/>
</dbReference>
<comment type="caution">
    <text evidence="2">The sequence shown here is derived from an EMBL/GenBank/DDBJ whole genome shotgun (WGS) entry which is preliminary data.</text>
</comment>
<keyword evidence="3" id="KW-1185">Reference proteome</keyword>
<evidence type="ECO:0000313" key="2">
    <source>
        <dbReference type="EMBL" id="ORM72739.1"/>
    </source>
</evidence>
<evidence type="ECO:0000313" key="3">
    <source>
        <dbReference type="Proteomes" id="UP000193104"/>
    </source>
</evidence>